<dbReference type="InterPro" id="IPR001245">
    <property type="entry name" value="Ser-Thr/Tyr_kinase_cat_dom"/>
</dbReference>
<dbReference type="PROSITE" id="PS50011">
    <property type="entry name" value="PROTEIN_KINASE_DOM"/>
    <property type="match status" value="1"/>
</dbReference>
<comment type="caution">
    <text evidence="2">The sequence shown here is derived from an EMBL/GenBank/DDBJ whole genome shotgun (WGS) entry which is preliminary data.</text>
</comment>
<protein>
    <submittedName>
        <fullName evidence="2">Kinase-like domain-containing protein</fullName>
    </submittedName>
</protein>
<accession>A0A397SJE5</accession>
<dbReference type="InterPro" id="IPR011009">
    <property type="entry name" value="Kinase-like_dom_sf"/>
</dbReference>
<dbReference type="PANTHER" id="PTHR23257">
    <property type="entry name" value="SERINE-THREONINE PROTEIN KINASE"/>
    <property type="match status" value="1"/>
</dbReference>
<proteinExistence type="predicted"/>
<dbReference type="GO" id="GO:0004672">
    <property type="term" value="F:protein kinase activity"/>
    <property type="evidence" value="ECO:0007669"/>
    <property type="project" value="InterPro"/>
</dbReference>
<dbReference type="SUPFAM" id="SSF56112">
    <property type="entry name" value="Protein kinase-like (PK-like)"/>
    <property type="match status" value="1"/>
</dbReference>
<dbReference type="InterPro" id="IPR000719">
    <property type="entry name" value="Prot_kinase_dom"/>
</dbReference>
<evidence type="ECO:0000313" key="3">
    <source>
        <dbReference type="Proteomes" id="UP000265703"/>
    </source>
</evidence>
<reference evidence="2 3" key="1">
    <citation type="submission" date="2018-06" db="EMBL/GenBank/DDBJ databases">
        <title>Comparative genomics reveals the genomic features of Rhizophagus irregularis, R. cerebriforme, R. diaphanum and Gigaspora rosea, and their symbiotic lifestyle signature.</title>
        <authorList>
            <person name="Morin E."/>
            <person name="San Clemente H."/>
            <person name="Chen E.C.H."/>
            <person name="De La Providencia I."/>
            <person name="Hainaut M."/>
            <person name="Kuo A."/>
            <person name="Kohler A."/>
            <person name="Murat C."/>
            <person name="Tang N."/>
            <person name="Roy S."/>
            <person name="Loubradou J."/>
            <person name="Henrissat B."/>
            <person name="Grigoriev I.V."/>
            <person name="Corradi N."/>
            <person name="Roux C."/>
            <person name="Martin F.M."/>
        </authorList>
    </citation>
    <scope>NUCLEOTIDE SEQUENCE [LARGE SCALE GENOMIC DNA]</scope>
    <source>
        <strain evidence="2 3">DAOM 227022</strain>
    </source>
</reference>
<dbReference type="AlphaFoldDB" id="A0A397SJE5"/>
<name>A0A397SJE5_9GLOM</name>
<feature type="domain" description="Protein kinase" evidence="1">
    <location>
        <begin position="64"/>
        <end position="340"/>
    </location>
</feature>
<dbReference type="Proteomes" id="UP000265703">
    <property type="component" value="Unassembled WGS sequence"/>
</dbReference>
<organism evidence="2 3">
    <name type="scientific">Glomus cerebriforme</name>
    <dbReference type="NCBI Taxonomy" id="658196"/>
    <lineage>
        <taxon>Eukaryota</taxon>
        <taxon>Fungi</taxon>
        <taxon>Fungi incertae sedis</taxon>
        <taxon>Mucoromycota</taxon>
        <taxon>Glomeromycotina</taxon>
        <taxon>Glomeromycetes</taxon>
        <taxon>Glomerales</taxon>
        <taxon>Glomeraceae</taxon>
        <taxon>Glomus</taxon>
    </lineage>
</organism>
<dbReference type="STRING" id="658196.A0A397SJE5"/>
<gene>
    <name evidence="2" type="ORF">C1645_829689</name>
</gene>
<evidence type="ECO:0000259" key="1">
    <source>
        <dbReference type="PROSITE" id="PS50011"/>
    </source>
</evidence>
<sequence length="436" mass="50927">MGICKECNQENTFDWCNACNAKRFQENFKKWSSGNDDIDKFIQHTQLSATDYCKVLEWIPYDRFYDINYIAKGGFGKVYRANWIDSFIYKWNNKNQNWERFCSNQFVALKSLNNSKNITSEFINEITSHHKIIEYTNIGIIRLYGITQEPETKNYMMVLEYAENGSLRNCLDKNYNELDWKTKFIDLWRIAIGLGIIHDKELIHRDLHIGNILQLKNNPYVTDMGLCKPADYNTLENTTKRVYGVLPYIAPEILRGQNYTKASDIYSLGIIMYEVISGLPPYHDVSHDENLAIKICQGLRPRFNIKVPQLIVHLIKRCLDANPLNRPTAKEITDIIDPWCFKFDDQTELQRQIKEADEINNSLSTGKLRSTSLSYETHSEAIYTSRLLNFKNLPEPKNSDDNYEQNDNIISLKYSESLQIDISQLKININAEERND</sequence>
<dbReference type="Pfam" id="PF07714">
    <property type="entry name" value="PK_Tyr_Ser-Thr"/>
    <property type="match status" value="1"/>
</dbReference>
<keyword evidence="2" id="KW-0808">Transferase</keyword>
<dbReference type="Gene3D" id="1.10.510.10">
    <property type="entry name" value="Transferase(Phosphotransferase) domain 1"/>
    <property type="match status" value="1"/>
</dbReference>
<evidence type="ECO:0000313" key="2">
    <source>
        <dbReference type="EMBL" id="RIA86158.1"/>
    </source>
</evidence>
<dbReference type="OrthoDB" id="6718656at2759"/>
<dbReference type="GO" id="GO:0007165">
    <property type="term" value="P:signal transduction"/>
    <property type="evidence" value="ECO:0007669"/>
    <property type="project" value="TreeGrafter"/>
</dbReference>
<dbReference type="GO" id="GO:0005737">
    <property type="term" value="C:cytoplasm"/>
    <property type="evidence" value="ECO:0007669"/>
    <property type="project" value="TreeGrafter"/>
</dbReference>
<dbReference type="GO" id="GO:0005524">
    <property type="term" value="F:ATP binding"/>
    <property type="evidence" value="ECO:0007669"/>
    <property type="project" value="InterPro"/>
</dbReference>
<keyword evidence="2" id="KW-0418">Kinase</keyword>
<keyword evidence="3" id="KW-1185">Reference proteome</keyword>
<dbReference type="InterPro" id="IPR050167">
    <property type="entry name" value="Ser_Thr_protein_kinase"/>
</dbReference>
<dbReference type="EMBL" id="QKYT01000379">
    <property type="protein sequence ID" value="RIA86158.1"/>
    <property type="molecule type" value="Genomic_DNA"/>
</dbReference>